<feature type="region of interest" description="Disordered" evidence="1">
    <location>
        <begin position="584"/>
        <end position="628"/>
    </location>
</feature>
<feature type="region of interest" description="Disordered" evidence="1">
    <location>
        <begin position="292"/>
        <end position="315"/>
    </location>
</feature>
<comment type="caution">
    <text evidence="3">The sequence shown here is derived from an EMBL/GenBank/DDBJ whole genome shotgun (WGS) entry which is preliminary data.</text>
</comment>
<feature type="region of interest" description="Disordered" evidence="1">
    <location>
        <begin position="521"/>
        <end position="567"/>
    </location>
</feature>
<sequence>MRLDPSLVEDLISVSLVASQMDTPWEARSLSISMSLEPSPSLVIQSRLQMVEENIALITPPPELRIRSPVPEPQNNGDCGEASRSASEAIRQASQSASQSIQQANQQASESVRQANQQATQAAQQASQSASQAIQQASNSASQSIAAASRSAASAIQSANQAVSEANAALARAMGSATTAQASAASVQADASRAILQAGAAVAAATGSAAAAGSSFLSAAARATQGAQASISGITAAAASFAAQAGDQVKASQTTAVTATQAAIAIVGSVIASTLITILIYFLVIRHKRTARRKSRRAKSPDNDYPSDPKPPIVTQFPIADQVGTTIAASEPSVKYNEARNGPPTNASFSLFPKVSESSPDRSAVKKTTVPWNPAKPPKAPALAPTLGSWLKAQDGVSPFGSIKLPNEKDPSPLGGQLKSPHRGFSTRKAPPSPIKTPLMTPANYDALSPKSKSPRSKSLRESNIPSAIWSPKIAKLVMIGNSKRLAAAKKQQSPVTPIKAETPPQELMIAHHYSESKASVWTDDVPSPSPFPSPSRKSPTAQQRGSGRTELPSVKEFYSMEIPPPANPVRNTAEWLAAQRAERISTQSAQASNLRNGNGNQKKPGLPGNPRFGLPTRPGPKQVQSMEGEVGCVEELNIEYGNTVGKAL</sequence>
<feature type="region of interest" description="Disordered" evidence="1">
    <location>
        <begin position="335"/>
        <end position="379"/>
    </location>
</feature>
<feature type="compositionally biased region" description="Polar residues" evidence="1">
    <location>
        <begin position="585"/>
        <end position="602"/>
    </location>
</feature>
<keyword evidence="2" id="KW-1133">Transmembrane helix</keyword>
<gene>
    <name evidence="3" type="ORF">VTL71DRAFT_4890</name>
</gene>
<keyword evidence="4" id="KW-1185">Reference proteome</keyword>
<reference evidence="3 4" key="1">
    <citation type="journal article" date="2024" name="Commun. Biol.">
        <title>Comparative genomic analysis of thermophilic fungi reveals convergent evolutionary adaptations and gene losses.</title>
        <authorList>
            <person name="Steindorff A.S."/>
            <person name="Aguilar-Pontes M.V."/>
            <person name="Robinson A.J."/>
            <person name="Andreopoulos B."/>
            <person name="LaButti K."/>
            <person name="Kuo A."/>
            <person name="Mondo S."/>
            <person name="Riley R."/>
            <person name="Otillar R."/>
            <person name="Haridas S."/>
            <person name="Lipzen A."/>
            <person name="Grimwood J."/>
            <person name="Schmutz J."/>
            <person name="Clum A."/>
            <person name="Reid I.D."/>
            <person name="Moisan M.C."/>
            <person name="Butler G."/>
            <person name="Nguyen T.T.M."/>
            <person name="Dewar K."/>
            <person name="Conant G."/>
            <person name="Drula E."/>
            <person name="Henrissat B."/>
            <person name="Hansel C."/>
            <person name="Singer S."/>
            <person name="Hutchinson M.I."/>
            <person name="de Vries R.P."/>
            <person name="Natvig D.O."/>
            <person name="Powell A.J."/>
            <person name="Tsang A."/>
            <person name="Grigoriev I.V."/>
        </authorList>
    </citation>
    <scope>NUCLEOTIDE SEQUENCE [LARGE SCALE GENOMIC DNA]</scope>
    <source>
        <strain evidence="3 4">CBS 494.80</strain>
    </source>
</reference>
<feature type="compositionally biased region" description="Low complexity" evidence="1">
    <location>
        <begin position="82"/>
        <end position="124"/>
    </location>
</feature>
<evidence type="ECO:0000256" key="2">
    <source>
        <dbReference type="SAM" id="Phobius"/>
    </source>
</evidence>
<keyword evidence="2" id="KW-0472">Membrane</keyword>
<keyword evidence="2" id="KW-0812">Transmembrane</keyword>
<evidence type="ECO:0000313" key="4">
    <source>
        <dbReference type="Proteomes" id="UP001595075"/>
    </source>
</evidence>
<dbReference type="Proteomes" id="UP001595075">
    <property type="component" value="Unassembled WGS sequence"/>
</dbReference>
<evidence type="ECO:0000256" key="1">
    <source>
        <dbReference type="SAM" id="MobiDB-lite"/>
    </source>
</evidence>
<dbReference type="EMBL" id="JAZHXI010000014">
    <property type="protein sequence ID" value="KAL2064396.1"/>
    <property type="molecule type" value="Genomic_DNA"/>
</dbReference>
<feature type="region of interest" description="Disordered" evidence="1">
    <location>
        <begin position="401"/>
        <end position="464"/>
    </location>
</feature>
<protein>
    <submittedName>
        <fullName evidence="3">Uncharacterized protein</fullName>
    </submittedName>
</protein>
<evidence type="ECO:0000313" key="3">
    <source>
        <dbReference type="EMBL" id="KAL2064396.1"/>
    </source>
</evidence>
<proteinExistence type="predicted"/>
<organism evidence="3 4">
    <name type="scientific">Oculimacula yallundae</name>
    <dbReference type="NCBI Taxonomy" id="86028"/>
    <lineage>
        <taxon>Eukaryota</taxon>
        <taxon>Fungi</taxon>
        <taxon>Dikarya</taxon>
        <taxon>Ascomycota</taxon>
        <taxon>Pezizomycotina</taxon>
        <taxon>Leotiomycetes</taxon>
        <taxon>Helotiales</taxon>
        <taxon>Ploettnerulaceae</taxon>
        <taxon>Oculimacula</taxon>
    </lineage>
</organism>
<accession>A0ABR4C4Y5</accession>
<name>A0ABR4C4Y5_9HELO</name>
<feature type="region of interest" description="Disordered" evidence="1">
    <location>
        <begin position="62"/>
        <end position="124"/>
    </location>
</feature>
<feature type="transmembrane region" description="Helical" evidence="2">
    <location>
        <begin position="262"/>
        <end position="284"/>
    </location>
</feature>